<organism evidence="3 4">
    <name type="scientific">Scyliorhinus torazame</name>
    <name type="common">Cloudy catshark</name>
    <name type="synonym">Catulus torazame</name>
    <dbReference type="NCBI Taxonomy" id="75743"/>
    <lineage>
        <taxon>Eukaryota</taxon>
        <taxon>Metazoa</taxon>
        <taxon>Chordata</taxon>
        <taxon>Craniata</taxon>
        <taxon>Vertebrata</taxon>
        <taxon>Chondrichthyes</taxon>
        <taxon>Elasmobranchii</taxon>
        <taxon>Galeomorphii</taxon>
        <taxon>Galeoidea</taxon>
        <taxon>Carcharhiniformes</taxon>
        <taxon>Scyliorhinidae</taxon>
        <taxon>Scyliorhinus</taxon>
    </lineage>
</organism>
<feature type="non-terminal residue" evidence="3">
    <location>
        <position position="1"/>
    </location>
</feature>
<feature type="compositionally biased region" description="Acidic residues" evidence="1">
    <location>
        <begin position="85"/>
        <end position="101"/>
    </location>
</feature>
<dbReference type="EMBL" id="BFAA01028131">
    <property type="protein sequence ID" value="GCB81594.1"/>
    <property type="molecule type" value="Genomic_DNA"/>
</dbReference>
<dbReference type="STRING" id="75743.A0A401Q888"/>
<protein>
    <recommendedName>
        <fullName evidence="2">WH2 domain-containing protein</fullName>
    </recommendedName>
</protein>
<dbReference type="InterPro" id="IPR003124">
    <property type="entry name" value="WH2_dom"/>
</dbReference>
<reference evidence="3 4" key="1">
    <citation type="journal article" date="2018" name="Nat. Ecol. Evol.">
        <title>Shark genomes provide insights into elasmobranch evolution and the origin of vertebrates.</title>
        <authorList>
            <person name="Hara Y"/>
            <person name="Yamaguchi K"/>
            <person name="Onimaru K"/>
            <person name="Kadota M"/>
            <person name="Koyanagi M"/>
            <person name="Keeley SD"/>
            <person name="Tatsumi K"/>
            <person name="Tanaka K"/>
            <person name="Motone F"/>
            <person name="Kageyama Y"/>
            <person name="Nozu R"/>
            <person name="Adachi N"/>
            <person name="Nishimura O"/>
            <person name="Nakagawa R"/>
            <person name="Tanegashima C"/>
            <person name="Kiyatake I"/>
            <person name="Matsumoto R"/>
            <person name="Murakumo K"/>
            <person name="Nishida K"/>
            <person name="Terakita A"/>
            <person name="Kuratani S"/>
            <person name="Sato K"/>
            <person name="Hyodo S Kuraku.S."/>
        </authorList>
    </citation>
    <scope>NUCLEOTIDE SEQUENCE [LARGE SCALE GENOMIC DNA]</scope>
</reference>
<dbReference type="GO" id="GO:0071933">
    <property type="term" value="F:Arp2/3 complex binding"/>
    <property type="evidence" value="ECO:0007669"/>
    <property type="project" value="TreeGrafter"/>
</dbReference>
<dbReference type="Pfam" id="PF02205">
    <property type="entry name" value="WH2"/>
    <property type="match status" value="1"/>
</dbReference>
<dbReference type="GO" id="GO:0003779">
    <property type="term" value="F:actin binding"/>
    <property type="evidence" value="ECO:0007669"/>
    <property type="project" value="InterPro"/>
</dbReference>
<evidence type="ECO:0000313" key="4">
    <source>
        <dbReference type="Proteomes" id="UP000288216"/>
    </source>
</evidence>
<dbReference type="PROSITE" id="PS51082">
    <property type="entry name" value="WH2"/>
    <property type="match status" value="1"/>
</dbReference>
<keyword evidence="4" id="KW-1185">Reference proteome</keyword>
<dbReference type="Gene3D" id="6.10.280.150">
    <property type="match status" value="1"/>
</dbReference>
<comment type="caution">
    <text evidence="3">The sequence shown here is derived from an EMBL/GenBank/DDBJ whole genome shotgun (WGS) entry which is preliminary data.</text>
</comment>
<dbReference type="GO" id="GO:0006888">
    <property type="term" value="P:endoplasmic reticulum to Golgi vesicle-mediated transport"/>
    <property type="evidence" value="ECO:0007669"/>
    <property type="project" value="TreeGrafter"/>
</dbReference>
<evidence type="ECO:0000259" key="2">
    <source>
        <dbReference type="PROSITE" id="PS51082"/>
    </source>
</evidence>
<evidence type="ECO:0000256" key="1">
    <source>
        <dbReference type="SAM" id="MobiDB-lite"/>
    </source>
</evidence>
<proteinExistence type="predicted"/>
<accession>A0A401Q888</accession>
<feature type="domain" description="WH2" evidence="2">
    <location>
        <begin position="35"/>
        <end position="52"/>
    </location>
</feature>
<dbReference type="PANTHER" id="PTHR23330:SF6">
    <property type="entry name" value="WASP HOMOLOG-ASSOCIATED PROTEIN WITH ACTIN, MEMBRANES AND MICROTUBULES"/>
    <property type="match status" value="1"/>
</dbReference>
<gene>
    <name evidence="3" type="ORF">scyTo_0023300</name>
</gene>
<dbReference type="GO" id="GO:0033116">
    <property type="term" value="C:endoplasmic reticulum-Golgi intermediate compartment membrane"/>
    <property type="evidence" value="ECO:0007669"/>
    <property type="project" value="TreeGrafter"/>
</dbReference>
<feature type="region of interest" description="Disordered" evidence="1">
    <location>
        <begin position="76"/>
        <end position="101"/>
    </location>
</feature>
<dbReference type="PANTHER" id="PTHR23330">
    <property type="entry name" value="P300 TRANSCRIPTIONAL COFACTOR JMY-RELATED"/>
    <property type="match status" value="1"/>
</dbReference>
<evidence type="ECO:0000313" key="3">
    <source>
        <dbReference type="EMBL" id="GCB81594.1"/>
    </source>
</evidence>
<dbReference type="AlphaFoldDB" id="A0A401Q888"/>
<name>A0A401Q888_SCYTO</name>
<dbReference type="GO" id="GO:0034314">
    <property type="term" value="P:Arp2/3 complex-mediated actin nucleation"/>
    <property type="evidence" value="ECO:0007669"/>
    <property type="project" value="TreeGrafter"/>
</dbReference>
<dbReference type="OrthoDB" id="6284683at2759"/>
<dbReference type="Proteomes" id="UP000288216">
    <property type="component" value="Unassembled WGS sequence"/>
</dbReference>
<sequence length="101" mass="11135">TGTMDDVLASLKRGEILLKKVERAKPQSVGRSDDPRENMLATIRKGIQLRKVTVGPNVPANSNPVNDLERSIKAAMKRMKKVSPDSDDEADDGSQSEEWES</sequence>